<reference evidence="9 10" key="1">
    <citation type="submission" date="2023-12" db="EMBL/GenBank/DDBJ databases">
        <title>Baltic Sea Cyanobacteria.</title>
        <authorList>
            <person name="Delbaje E."/>
            <person name="Fewer D.P."/>
            <person name="Shishido T.K."/>
        </authorList>
    </citation>
    <scope>NUCLEOTIDE SEQUENCE [LARGE SCALE GENOMIC DNA]</scope>
    <source>
        <strain evidence="9 10">CCNP 1315</strain>
    </source>
</reference>
<feature type="domain" description="Response regulatory" evidence="8">
    <location>
        <begin position="7"/>
        <end position="123"/>
    </location>
</feature>
<dbReference type="EMBL" id="JAYGHT010000014">
    <property type="protein sequence ID" value="MEA5518708.1"/>
    <property type="molecule type" value="Genomic_DNA"/>
</dbReference>
<dbReference type="InterPro" id="IPR011006">
    <property type="entry name" value="CheY-like_superfamily"/>
</dbReference>
<dbReference type="GO" id="GO:0016301">
    <property type="term" value="F:kinase activity"/>
    <property type="evidence" value="ECO:0007669"/>
    <property type="project" value="UniProtKB-KW"/>
</dbReference>
<evidence type="ECO:0000313" key="10">
    <source>
        <dbReference type="Proteomes" id="UP001301728"/>
    </source>
</evidence>
<dbReference type="InterPro" id="IPR003661">
    <property type="entry name" value="HisK_dim/P_dom"/>
</dbReference>
<keyword evidence="3 6" id="KW-0597">Phosphoprotein</keyword>
<dbReference type="Pfam" id="PF00072">
    <property type="entry name" value="Response_reg"/>
    <property type="match status" value="1"/>
</dbReference>
<dbReference type="CDD" id="cd00082">
    <property type="entry name" value="HisKA"/>
    <property type="match status" value="1"/>
</dbReference>
<evidence type="ECO:0000256" key="3">
    <source>
        <dbReference type="ARBA" id="ARBA00022553"/>
    </source>
</evidence>
<dbReference type="InterPro" id="IPR001789">
    <property type="entry name" value="Sig_transdc_resp-reg_receiver"/>
</dbReference>
<dbReference type="PROSITE" id="PS50110">
    <property type="entry name" value="RESPONSE_REGULATORY"/>
    <property type="match status" value="1"/>
</dbReference>
<evidence type="ECO:0000256" key="5">
    <source>
        <dbReference type="ARBA" id="ARBA00023012"/>
    </source>
</evidence>
<sequence length="401" mass="44945">MNSIKASILIVDDTEDNLLVLTEILSREGYNVQSASNGQSALDAAFKQPPDLILLDVMMPDMNGYEVLNYLKSEQRTQEIPIIFISALNEVNEQVKGLSMGAVDYLTKPIHIQELLVRVKTHLSVYELQREVQQKNIDLTQALQHLQATQTQLIESEKMAALGRLVAGLSHEISTPVGIGITLASTLMNEAKELESNLQENRVKKIILDRHIERVKRMSTLLLENLQRAGNLIQSFQCVSVDQSYFEQQEFYLKSYIENVLLSLSPHLEKTGHRLRVQGEEDLKINSYPGAIAQIVTNLVMNSILHGYQPGEIGQLDFDIARQDDRLIISYADDGCGIPEEYIGKIFEPFFTTARSYGGTGLGLHIIYNLVTQKLKGKISCESQVGAGTKFIFNLPIKPQE</sequence>
<dbReference type="Proteomes" id="UP001301728">
    <property type="component" value="Unassembled WGS sequence"/>
</dbReference>
<accession>A0ABU5TUX8</accession>
<dbReference type="EC" id="2.7.13.3" evidence="2"/>
<dbReference type="PANTHER" id="PTHR43547">
    <property type="entry name" value="TWO-COMPONENT HISTIDINE KINASE"/>
    <property type="match status" value="1"/>
</dbReference>
<dbReference type="RefSeq" id="WP_323217988.1">
    <property type="nucleotide sequence ID" value="NZ_JAYGHT010000014.1"/>
</dbReference>
<evidence type="ECO:0000259" key="8">
    <source>
        <dbReference type="PROSITE" id="PS50110"/>
    </source>
</evidence>
<proteinExistence type="predicted"/>
<dbReference type="PANTHER" id="PTHR43547:SF2">
    <property type="entry name" value="HYBRID SIGNAL TRANSDUCTION HISTIDINE KINASE C"/>
    <property type="match status" value="1"/>
</dbReference>
<keyword evidence="4 9" id="KW-0808">Transferase</keyword>
<dbReference type="Gene3D" id="3.40.50.2300">
    <property type="match status" value="1"/>
</dbReference>
<dbReference type="Gene3D" id="3.30.565.10">
    <property type="entry name" value="Histidine kinase-like ATPase, C-terminal domain"/>
    <property type="match status" value="1"/>
</dbReference>
<organism evidence="9 10">
    <name type="scientific">Limnoraphis robusta CCNP1315</name>
    <dbReference type="NCBI Taxonomy" id="3110306"/>
    <lineage>
        <taxon>Bacteria</taxon>
        <taxon>Bacillati</taxon>
        <taxon>Cyanobacteriota</taxon>
        <taxon>Cyanophyceae</taxon>
        <taxon>Oscillatoriophycideae</taxon>
        <taxon>Oscillatoriales</taxon>
        <taxon>Sirenicapillariaceae</taxon>
        <taxon>Limnoraphis</taxon>
    </lineage>
</organism>
<gene>
    <name evidence="9" type="ORF">VB854_07065</name>
</gene>
<dbReference type="PRINTS" id="PR00344">
    <property type="entry name" value="BCTRLSENSOR"/>
</dbReference>
<dbReference type="InterPro" id="IPR003594">
    <property type="entry name" value="HATPase_dom"/>
</dbReference>
<dbReference type="SUPFAM" id="SSF52172">
    <property type="entry name" value="CheY-like"/>
    <property type="match status" value="1"/>
</dbReference>
<dbReference type="InterPro" id="IPR005467">
    <property type="entry name" value="His_kinase_dom"/>
</dbReference>
<comment type="catalytic activity">
    <reaction evidence="1">
        <text>ATP + protein L-histidine = ADP + protein N-phospho-L-histidine.</text>
        <dbReference type="EC" id="2.7.13.3"/>
    </reaction>
</comment>
<evidence type="ECO:0000256" key="1">
    <source>
        <dbReference type="ARBA" id="ARBA00000085"/>
    </source>
</evidence>
<protein>
    <recommendedName>
        <fullName evidence="2">histidine kinase</fullName>
        <ecNumber evidence="2">2.7.13.3</ecNumber>
    </recommendedName>
</protein>
<evidence type="ECO:0000256" key="2">
    <source>
        <dbReference type="ARBA" id="ARBA00012438"/>
    </source>
</evidence>
<dbReference type="InterPro" id="IPR036890">
    <property type="entry name" value="HATPase_C_sf"/>
</dbReference>
<keyword evidence="5" id="KW-0902">Two-component regulatory system</keyword>
<keyword evidence="10" id="KW-1185">Reference proteome</keyword>
<evidence type="ECO:0000256" key="6">
    <source>
        <dbReference type="PROSITE-ProRule" id="PRU00169"/>
    </source>
</evidence>
<dbReference type="Gene3D" id="1.10.287.130">
    <property type="match status" value="1"/>
</dbReference>
<dbReference type="InterPro" id="IPR036097">
    <property type="entry name" value="HisK_dim/P_sf"/>
</dbReference>
<dbReference type="InterPro" id="IPR004358">
    <property type="entry name" value="Sig_transdc_His_kin-like_C"/>
</dbReference>
<dbReference type="PROSITE" id="PS50109">
    <property type="entry name" value="HIS_KIN"/>
    <property type="match status" value="1"/>
</dbReference>
<comment type="caution">
    <text evidence="9">The sequence shown here is derived from an EMBL/GenBank/DDBJ whole genome shotgun (WGS) entry which is preliminary data.</text>
</comment>
<dbReference type="SUPFAM" id="SSF47384">
    <property type="entry name" value="Homodimeric domain of signal transducing histidine kinase"/>
    <property type="match status" value="1"/>
</dbReference>
<feature type="modified residue" description="4-aspartylphosphate" evidence="6">
    <location>
        <position position="56"/>
    </location>
</feature>
<dbReference type="Pfam" id="PF02518">
    <property type="entry name" value="HATPase_c"/>
    <property type="match status" value="1"/>
</dbReference>
<dbReference type="SUPFAM" id="SSF55874">
    <property type="entry name" value="ATPase domain of HSP90 chaperone/DNA topoisomerase II/histidine kinase"/>
    <property type="match status" value="1"/>
</dbReference>
<evidence type="ECO:0000259" key="7">
    <source>
        <dbReference type="PROSITE" id="PS50109"/>
    </source>
</evidence>
<name>A0ABU5TUX8_9CYAN</name>
<dbReference type="CDD" id="cd19920">
    <property type="entry name" value="REC_PA4781-like"/>
    <property type="match status" value="1"/>
</dbReference>
<evidence type="ECO:0000256" key="4">
    <source>
        <dbReference type="ARBA" id="ARBA00022777"/>
    </source>
</evidence>
<evidence type="ECO:0000313" key="9">
    <source>
        <dbReference type="EMBL" id="MEA5518708.1"/>
    </source>
</evidence>
<dbReference type="CDD" id="cd00075">
    <property type="entry name" value="HATPase"/>
    <property type="match status" value="1"/>
</dbReference>
<dbReference type="SMART" id="SM00448">
    <property type="entry name" value="REC"/>
    <property type="match status" value="1"/>
</dbReference>
<feature type="domain" description="Histidine kinase" evidence="7">
    <location>
        <begin position="168"/>
        <end position="399"/>
    </location>
</feature>
<dbReference type="SMART" id="SM00387">
    <property type="entry name" value="HATPase_c"/>
    <property type="match status" value="1"/>
</dbReference>
<keyword evidence="4 9" id="KW-0418">Kinase</keyword>